<keyword evidence="2" id="KW-0645">Protease</keyword>
<evidence type="ECO:0000256" key="4">
    <source>
        <dbReference type="ARBA" id="ARBA00022801"/>
    </source>
</evidence>
<dbReference type="Proteomes" id="UP001174936">
    <property type="component" value="Unassembled WGS sequence"/>
</dbReference>
<evidence type="ECO:0000256" key="5">
    <source>
        <dbReference type="ARBA" id="ARBA00023180"/>
    </source>
</evidence>
<comment type="caution">
    <text evidence="7">The sequence shown here is derived from an EMBL/GenBank/DDBJ whole genome shotgun (WGS) entry which is preliminary data.</text>
</comment>
<evidence type="ECO:0000256" key="2">
    <source>
        <dbReference type="ARBA" id="ARBA00022670"/>
    </source>
</evidence>
<gene>
    <name evidence="7" type="ORF">B0T16DRAFT_406236</name>
</gene>
<feature type="chain" id="PRO_5041208374" evidence="6">
    <location>
        <begin position="21"/>
        <end position="554"/>
    </location>
</feature>
<sequence length="554" mass="61967">MRLSHLLFSCLALLEGRAQAFLPKPPLPPPFRLLVAGPNGGNGTFQQYIDHANPGLGTFSQHFWWNTTYWAGPGSPVILFTPGEVEAEPYTGWLTNRTMLGRYAQEMNGAMVMLEHRYYGESSPYEVLDTQNLTYLTLDNSIKDLGHFTRTVKLPFDDSGASNSQNAPWVFVGGSYAGALAAWTQKLDPDAFWAYHSSSAPVEAIYNFWSYFLPIQRGMPQNCSNDLLRISAHVDSVLESKNETAIHHLKDMFGLAKVEYDDDFAIALGSITAKWQGIQRYSNYSEFYQMCDSVEGVRPVNMTKAEGTNATTIGEKQPSNITNGGVVASNISAEGVGLEKALANFALWYKYEEFPGSCQDYDYEDWNDTYSVACYDSHNETNSAVVDYRVDNAVNRQWFWFLCNEPFAYWQVNPPPGQPRFFMPFSVGEDYYQVQCDLYFPRQGNATYGSAVGRTTELLNALTDGWDLKNTTRLLWANGEHDPWRSASVSSEIRPGGPMQSTPEAPVFVIPEAIHCNDLSVRNAEANGAIRTAQTEMIAIMKKWVGEFPKKGGS</sequence>
<reference evidence="7" key="1">
    <citation type="submission" date="2023-06" db="EMBL/GenBank/DDBJ databases">
        <title>Genome-scale phylogeny and comparative genomics of the fungal order Sordariales.</title>
        <authorList>
            <consortium name="Lawrence Berkeley National Laboratory"/>
            <person name="Hensen N."/>
            <person name="Bonometti L."/>
            <person name="Westerberg I."/>
            <person name="Brannstrom I.O."/>
            <person name="Guillou S."/>
            <person name="Cros-Aarteil S."/>
            <person name="Calhoun S."/>
            <person name="Haridas S."/>
            <person name="Kuo A."/>
            <person name="Mondo S."/>
            <person name="Pangilinan J."/>
            <person name="Riley R."/>
            <person name="Labutti K."/>
            <person name="Andreopoulos B."/>
            <person name="Lipzen A."/>
            <person name="Chen C."/>
            <person name="Yanf M."/>
            <person name="Daum C."/>
            <person name="Ng V."/>
            <person name="Clum A."/>
            <person name="Steindorff A."/>
            <person name="Ohm R."/>
            <person name="Martin F."/>
            <person name="Silar P."/>
            <person name="Natvig D."/>
            <person name="Lalanne C."/>
            <person name="Gautier V."/>
            <person name="Ament-Velasquez S.L."/>
            <person name="Kruys A."/>
            <person name="Hutchinson M.I."/>
            <person name="Powell A.J."/>
            <person name="Barry K."/>
            <person name="Miller A.N."/>
            <person name="Grigoriev I.V."/>
            <person name="Debuchy R."/>
            <person name="Gladieux P."/>
            <person name="Thoren M.H."/>
            <person name="Johannesson H."/>
        </authorList>
    </citation>
    <scope>NUCLEOTIDE SEQUENCE</scope>
    <source>
        <strain evidence="7">SMH2532-1</strain>
    </source>
</reference>
<dbReference type="PANTHER" id="PTHR11010">
    <property type="entry name" value="PROTEASE S28 PRO-X CARBOXYPEPTIDASE-RELATED"/>
    <property type="match status" value="1"/>
</dbReference>
<feature type="signal peptide" evidence="6">
    <location>
        <begin position="1"/>
        <end position="20"/>
    </location>
</feature>
<dbReference type="AlphaFoldDB" id="A0AA39YGZ1"/>
<keyword evidence="5" id="KW-0325">Glycoprotein</keyword>
<evidence type="ECO:0000256" key="1">
    <source>
        <dbReference type="ARBA" id="ARBA00011079"/>
    </source>
</evidence>
<dbReference type="SUPFAM" id="SSF53474">
    <property type="entry name" value="alpha/beta-Hydrolases"/>
    <property type="match status" value="1"/>
</dbReference>
<dbReference type="GO" id="GO:0008239">
    <property type="term" value="F:dipeptidyl-peptidase activity"/>
    <property type="evidence" value="ECO:0007669"/>
    <property type="project" value="TreeGrafter"/>
</dbReference>
<keyword evidence="4" id="KW-0378">Hydrolase</keyword>
<dbReference type="GO" id="GO:0006508">
    <property type="term" value="P:proteolysis"/>
    <property type="evidence" value="ECO:0007669"/>
    <property type="project" value="UniProtKB-KW"/>
</dbReference>
<dbReference type="InterPro" id="IPR029058">
    <property type="entry name" value="AB_hydrolase_fold"/>
</dbReference>
<name>A0AA39YGZ1_9PEZI</name>
<organism evidence="7 8">
    <name type="scientific">Cercophora newfieldiana</name>
    <dbReference type="NCBI Taxonomy" id="92897"/>
    <lineage>
        <taxon>Eukaryota</taxon>
        <taxon>Fungi</taxon>
        <taxon>Dikarya</taxon>
        <taxon>Ascomycota</taxon>
        <taxon>Pezizomycotina</taxon>
        <taxon>Sordariomycetes</taxon>
        <taxon>Sordariomycetidae</taxon>
        <taxon>Sordariales</taxon>
        <taxon>Lasiosphaeriaceae</taxon>
        <taxon>Cercophora</taxon>
    </lineage>
</organism>
<dbReference type="FunFam" id="3.40.50.1820:FF:000165">
    <property type="entry name" value="Serine peptidase, putative"/>
    <property type="match status" value="1"/>
</dbReference>
<dbReference type="PANTHER" id="PTHR11010:SF23">
    <property type="entry name" value="SERINE PEPTIDASE"/>
    <property type="match status" value="1"/>
</dbReference>
<evidence type="ECO:0000313" key="7">
    <source>
        <dbReference type="EMBL" id="KAK0652468.1"/>
    </source>
</evidence>
<protein>
    <submittedName>
        <fullName evidence="7">Serine peptidase</fullName>
    </submittedName>
</protein>
<proteinExistence type="inferred from homology"/>
<dbReference type="GO" id="GO:0070008">
    <property type="term" value="F:serine-type exopeptidase activity"/>
    <property type="evidence" value="ECO:0007669"/>
    <property type="project" value="InterPro"/>
</dbReference>
<keyword evidence="3 6" id="KW-0732">Signal</keyword>
<evidence type="ECO:0000313" key="8">
    <source>
        <dbReference type="Proteomes" id="UP001174936"/>
    </source>
</evidence>
<comment type="similarity">
    <text evidence="1">Belongs to the peptidase S28 family.</text>
</comment>
<evidence type="ECO:0000256" key="3">
    <source>
        <dbReference type="ARBA" id="ARBA00022729"/>
    </source>
</evidence>
<dbReference type="EMBL" id="JAULSV010000002">
    <property type="protein sequence ID" value="KAK0652468.1"/>
    <property type="molecule type" value="Genomic_DNA"/>
</dbReference>
<dbReference type="Pfam" id="PF05577">
    <property type="entry name" value="Peptidase_S28"/>
    <property type="match status" value="2"/>
</dbReference>
<dbReference type="InterPro" id="IPR008758">
    <property type="entry name" value="Peptidase_S28"/>
</dbReference>
<dbReference type="Gene3D" id="3.40.50.1820">
    <property type="entry name" value="alpha/beta hydrolase"/>
    <property type="match status" value="2"/>
</dbReference>
<evidence type="ECO:0000256" key="6">
    <source>
        <dbReference type="SAM" id="SignalP"/>
    </source>
</evidence>
<accession>A0AA39YGZ1</accession>
<keyword evidence="8" id="KW-1185">Reference proteome</keyword>